<feature type="compositionally biased region" description="Gly residues" evidence="1">
    <location>
        <begin position="1"/>
        <end position="10"/>
    </location>
</feature>
<organism evidence="2 3">
    <name type="scientific">Streptomyces curacoi</name>
    <dbReference type="NCBI Taxonomy" id="146536"/>
    <lineage>
        <taxon>Bacteria</taxon>
        <taxon>Bacillati</taxon>
        <taxon>Actinomycetota</taxon>
        <taxon>Actinomycetes</taxon>
        <taxon>Kitasatosporales</taxon>
        <taxon>Streptomycetaceae</taxon>
        <taxon>Streptomyces</taxon>
    </lineage>
</organism>
<sequence>MVDHGSGAGAAGSDPDTHRADIGDDLGDSQEVRLVPEPADDAQLVLQLLGGARVGVQAAGDHAGLAPLPQQPHPVPGLAACAHHLRFLPFGSPD</sequence>
<evidence type="ECO:0000256" key="1">
    <source>
        <dbReference type="SAM" id="MobiDB-lite"/>
    </source>
</evidence>
<name>A0A124GUW1_9ACTN</name>
<protein>
    <submittedName>
        <fullName evidence="2">Uncharacterized protein</fullName>
    </submittedName>
</protein>
<dbReference type="Proteomes" id="UP000054024">
    <property type="component" value="Unassembled WGS sequence"/>
</dbReference>
<comment type="caution">
    <text evidence="2">The sequence shown here is derived from an EMBL/GenBank/DDBJ whole genome shotgun (WGS) entry which is preliminary data.</text>
</comment>
<feature type="region of interest" description="Disordered" evidence="1">
    <location>
        <begin position="1"/>
        <end position="30"/>
    </location>
</feature>
<evidence type="ECO:0000313" key="2">
    <source>
        <dbReference type="EMBL" id="KUM68208.1"/>
    </source>
</evidence>
<dbReference type="STRING" id="146536.AQI70_34005"/>
<keyword evidence="3" id="KW-1185">Reference proteome</keyword>
<proteinExistence type="predicted"/>
<dbReference type="AlphaFoldDB" id="A0A124GUW1"/>
<reference evidence="2 3" key="1">
    <citation type="submission" date="2015-10" db="EMBL/GenBank/DDBJ databases">
        <title>Draft genome sequence of Streptomyces curacoi DSM 40107, type strain for the species Streptomyces curacoi.</title>
        <authorList>
            <person name="Ruckert C."/>
            <person name="Winkler A."/>
            <person name="Kalinowski J."/>
            <person name="Kampfer P."/>
            <person name="Glaeser S."/>
        </authorList>
    </citation>
    <scope>NUCLEOTIDE SEQUENCE [LARGE SCALE GENOMIC DNA]</scope>
    <source>
        <strain evidence="2 3">DSM 40107</strain>
    </source>
</reference>
<accession>A0A124GUW1</accession>
<dbReference type="EMBL" id="LMWJ01000032">
    <property type="protein sequence ID" value="KUM68208.1"/>
    <property type="molecule type" value="Genomic_DNA"/>
</dbReference>
<gene>
    <name evidence="2" type="ORF">AQI70_34005</name>
</gene>
<evidence type="ECO:0000313" key="3">
    <source>
        <dbReference type="Proteomes" id="UP000054024"/>
    </source>
</evidence>